<gene>
    <name evidence="1" type="ORF">BHAOGJBA_2903</name>
</gene>
<name>A0AAV4ZLH7_9HYPH</name>
<organism evidence="1 2">
    <name type="scientific">Methylobacterium hispanicum</name>
    <dbReference type="NCBI Taxonomy" id="270350"/>
    <lineage>
        <taxon>Bacteria</taxon>
        <taxon>Pseudomonadati</taxon>
        <taxon>Pseudomonadota</taxon>
        <taxon>Alphaproteobacteria</taxon>
        <taxon>Hyphomicrobiales</taxon>
        <taxon>Methylobacteriaceae</taxon>
        <taxon>Methylobacterium</taxon>
    </lineage>
</organism>
<evidence type="ECO:0000313" key="1">
    <source>
        <dbReference type="EMBL" id="GJD89376.1"/>
    </source>
</evidence>
<dbReference type="AlphaFoldDB" id="A0AAV4ZLH7"/>
<dbReference type="EMBL" id="BPQO01000011">
    <property type="protein sequence ID" value="GJD89376.1"/>
    <property type="molecule type" value="Genomic_DNA"/>
</dbReference>
<comment type="caution">
    <text evidence="1">The sequence shown here is derived from an EMBL/GenBank/DDBJ whole genome shotgun (WGS) entry which is preliminary data.</text>
</comment>
<keyword evidence="2" id="KW-1185">Reference proteome</keyword>
<protein>
    <submittedName>
        <fullName evidence="1">Uncharacterized protein</fullName>
    </submittedName>
</protein>
<dbReference type="Proteomes" id="UP001055247">
    <property type="component" value="Unassembled WGS sequence"/>
</dbReference>
<sequence length="85" mass="8879">MRNAYVAGFEATSDDLIEVLREAGRDVGFDEADALFETHVAPRLAEVGARAVDGGDDLEAQTGAARLAIGEILKEAGVPADAPRP</sequence>
<accession>A0AAV4ZLH7</accession>
<proteinExistence type="predicted"/>
<reference evidence="1" key="2">
    <citation type="submission" date="2021-08" db="EMBL/GenBank/DDBJ databases">
        <authorList>
            <person name="Tani A."/>
            <person name="Ola A."/>
            <person name="Ogura Y."/>
            <person name="Katsura K."/>
            <person name="Hayashi T."/>
        </authorList>
    </citation>
    <scope>NUCLEOTIDE SEQUENCE</scope>
    <source>
        <strain evidence="1">DSM 16372</strain>
    </source>
</reference>
<dbReference type="RefSeq" id="WP_238230200.1">
    <property type="nucleotide sequence ID" value="NZ_BPQO01000011.1"/>
</dbReference>
<reference evidence="1" key="1">
    <citation type="journal article" date="2016" name="Front. Microbiol.">
        <title>Genome Sequence of the Piezophilic, Mesophilic Sulfate-Reducing Bacterium Desulfovibrio indicus J2T.</title>
        <authorList>
            <person name="Cao J."/>
            <person name="Maignien L."/>
            <person name="Shao Z."/>
            <person name="Alain K."/>
            <person name="Jebbar M."/>
        </authorList>
    </citation>
    <scope>NUCLEOTIDE SEQUENCE</scope>
    <source>
        <strain evidence="1">DSM 16372</strain>
    </source>
</reference>
<evidence type="ECO:0000313" key="2">
    <source>
        <dbReference type="Proteomes" id="UP001055247"/>
    </source>
</evidence>